<dbReference type="RefSeq" id="WP_349181556.1">
    <property type="nucleotide sequence ID" value="NZ_JBBNGS010000003.1"/>
</dbReference>
<keyword evidence="2" id="KW-1185">Reference proteome</keyword>
<dbReference type="Proteomes" id="UP001478817">
    <property type="component" value="Unassembled WGS sequence"/>
</dbReference>
<protein>
    <submittedName>
        <fullName evidence="1">Uncharacterized protein</fullName>
    </submittedName>
</protein>
<accession>A0ABV1IE17</accession>
<reference evidence="1 2" key="1">
    <citation type="submission" date="2024-04" db="EMBL/GenBank/DDBJ databases">
        <title>Human intestinal bacterial collection.</title>
        <authorList>
            <person name="Pauvert C."/>
            <person name="Hitch T.C.A."/>
            <person name="Clavel T."/>
        </authorList>
    </citation>
    <scope>NUCLEOTIDE SEQUENCE [LARGE SCALE GENOMIC DNA]</scope>
    <source>
        <strain evidence="1 2">CLA-AA-H197</strain>
    </source>
</reference>
<gene>
    <name evidence="1" type="ORF">AAAT05_02105</name>
</gene>
<organism evidence="1 2">
    <name type="scientific">Paratractidigestivibacter faecalis</name>
    <dbReference type="NCBI Taxonomy" id="2292441"/>
    <lineage>
        <taxon>Bacteria</taxon>
        <taxon>Bacillati</taxon>
        <taxon>Actinomycetota</taxon>
        <taxon>Coriobacteriia</taxon>
        <taxon>Coriobacteriales</taxon>
        <taxon>Atopobiaceae</taxon>
        <taxon>Paratractidigestivibacter</taxon>
    </lineage>
</organism>
<evidence type="ECO:0000313" key="1">
    <source>
        <dbReference type="EMBL" id="MEQ2637147.1"/>
    </source>
</evidence>
<evidence type="ECO:0000313" key="2">
    <source>
        <dbReference type="Proteomes" id="UP001478817"/>
    </source>
</evidence>
<proteinExistence type="predicted"/>
<name>A0ABV1IE17_9ACTN</name>
<sequence length="67" mass="7313">MEETAPIKDRKSLLTVKEQIGHLKSKGVTFGLCSEEDAAEFLAERTYFFKIAADRTTASTPTSTSGT</sequence>
<dbReference type="EMBL" id="JBBNGS010000003">
    <property type="protein sequence ID" value="MEQ2637147.1"/>
    <property type="molecule type" value="Genomic_DNA"/>
</dbReference>
<comment type="caution">
    <text evidence="1">The sequence shown here is derived from an EMBL/GenBank/DDBJ whole genome shotgun (WGS) entry which is preliminary data.</text>
</comment>